<evidence type="ECO:0000256" key="3">
    <source>
        <dbReference type="ARBA" id="ARBA00023163"/>
    </source>
</evidence>
<evidence type="ECO:0000313" key="7">
    <source>
        <dbReference type="EMBL" id="NOL40283.1"/>
    </source>
</evidence>
<name>A0A7Y4KX51_9ACTN</name>
<dbReference type="PANTHER" id="PTHR30514">
    <property type="entry name" value="GLUCOKINASE"/>
    <property type="match status" value="1"/>
</dbReference>
<dbReference type="AlphaFoldDB" id="A0A7Y4KX51"/>
<dbReference type="InterPro" id="IPR036388">
    <property type="entry name" value="WH-like_DNA-bd_sf"/>
</dbReference>
<dbReference type="PROSITE" id="PS51464">
    <property type="entry name" value="SIS"/>
    <property type="match status" value="1"/>
</dbReference>
<organism evidence="7 8">
    <name type="scientific">Kribbella sandramycini</name>
    <dbReference type="NCBI Taxonomy" id="60450"/>
    <lineage>
        <taxon>Bacteria</taxon>
        <taxon>Bacillati</taxon>
        <taxon>Actinomycetota</taxon>
        <taxon>Actinomycetes</taxon>
        <taxon>Propionibacteriales</taxon>
        <taxon>Kribbellaceae</taxon>
        <taxon>Kribbella</taxon>
    </lineage>
</organism>
<evidence type="ECO:0000313" key="8">
    <source>
        <dbReference type="Proteomes" id="UP000534306"/>
    </source>
</evidence>
<dbReference type="GO" id="GO:0097367">
    <property type="term" value="F:carbohydrate derivative binding"/>
    <property type="evidence" value="ECO:0007669"/>
    <property type="project" value="InterPro"/>
</dbReference>
<evidence type="ECO:0000259" key="4">
    <source>
        <dbReference type="PROSITE" id="PS51071"/>
    </source>
</evidence>
<evidence type="ECO:0000313" key="6">
    <source>
        <dbReference type="EMBL" id="MBB6569892.1"/>
    </source>
</evidence>
<keyword evidence="3" id="KW-0804">Transcription</keyword>
<sequence length="291" mass="30673">MTRIITHMEAPGVLDLVLTFRTQMPATMARVAAVIEADPSAPLQLSITGLAERAGTSPATVTRLCRLLGFSGYPALRVAAAQDVGRGDRDRAWLTDFGDSVAPGDPPSSVLSTLLNAQLVAVRETARQFDLAALSELAQRISRSRHFDVYAVAGSGLVGRELAARVQRLGVNAHAHTDHHSGLATAALLDEHCVALAISNSGDTADTLRMLSQATRRGAWTVAVTCSPDTPIAQAARQHITVASPHSDVQPDEVAARHAQLLTADLLYLLVAQADPARTARTLAATADAFA</sequence>
<dbReference type="Gene3D" id="1.10.10.10">
    <property type="entry name" value="Winged helix-like DNA-binding domain superfamily/Winged helix DNA-binding domain"/>
    <property type="match status" value="1"/>
</dbReference>
<keyword evidence="8" id="KW-1185">Reference proteome</keyword>
<reference evidence="7 8" key="1">
    <citation type="submission" date="2020-05" db="EMBL/GenBank/DDBJ databases">
        <title>Genome sequence of Kribbella sandramycini ATCC 39419.</title>
        <authorList>
            <person name="Maclea K.S."/>
            <person name="Fair J.L."/>
        </authorList>
    </citation>
    <scope>NUCLEOTIDE SEQUENCE [LARGE SCALE GENOMIC DNA]</scope>
    <source>
        <strain evidence="7 8">ATCC 39419</strain>
    </source>
</reference>
<reference evidence="6 9" key="2">
    <citation type="submission" date="2020-08" db="EMBL/GenBank/DDBJ databases">
        <title>Sequencing the genomes of 1000 actinobacteria strains.</title>
        <authorList>
            <person name="Klenk H.-P."/>
        </authorList>
    </citation>
    <scope>NUCLEOTIDE SEQUENCE [LARGE SCALE GENOMIC DNA]</scope>
    <source>
        <strain evidence="6 9">DSM 15626</strain>
    </source>
</reference>
<dbReference type="Pfam" id="PF01418">
    <property type="entry name" value="HTH_6"/>
    <property type="match status" value="1"/>
</dbReference>
<proteinExistence type="predicted"/>
<dbReference type="PANTHER" id="PTHR30514:SF1">
    <property type="entry name" value="HTH-TYPE TRANSCRIPTIONAL REGULATOR HEXR-RELATED"/>
    <property type="match status" value="1"/>
</dbReference>
<feature type="domain" description="SIS" evidence="5">
    <location>
        <begin position="137"/>
        <end position="277"/>
    </location>
</feature>
<keyword evidence="1" id="KW-0805">Transcription regulation</keyword>
<dbReference type="InterPro" id="IPR046348">
    <property type="entry name" value="SIS_dom_sf"/>
</dbReference>
<gene>
    <name evidence="6" type="ORF">HNR71_005529</name>
    <name evidence="7" type="ORF">HPO96_08510</name>
</gene>
<dbReference type="Proteomes" id="UP000553957">
    <property type="component" value="Unassembled WGS sequence"/>
</dbReference>
<keyword evidence="2 6" id="KW-0238">DNA-binding</keyword>
<dbReference type="GO" id="GO:0003677">
    <property type="term" value="F:DNA binding"/>
    <property type="evidence" value="ECO:0007669"/>
    <property type="project" value="UniProtKB-KW"/>
</dbReference>
<dbReference type="CDD" id="cd05013">
    <property type="entry name" value="SIS_RpiR"/>
    <property type="match status" value="1"/>
</dbReference>
<dbReference type="InterPro" id="IPR035472">
    <property type="entry name" value="RpiR-like_SIS"/>
</dbReference>
<dbReference type="Proteomes" id="UP000534306">
    <property type="component" value="Unassembled WGS sequence"/>
</dbReference>
<dbReference type="EMBL" id="JABJRC010000002">
    <property type="protein sequence ID" value="NOL40283.1"/>
    <property type="molecule type" value="Genomic_DNA"/>
</dbReference>
<dbReference type="InterPro" id="IPR047640">
    <property type="entry name" value="RpiR-like"/>
</dbReference>
<dbReference type="Gene3D" id="3.40.50.10490">
    <property type="entry name" value="Glucose-6-phosphate isomerase like protein, domain 1"/>
    <property type="match status" value="1"/>
</dbReference>
<feature type="domain" description="HTH rpiR-type" evidence="4">
    <location>
        <begin position="11"/>
        <end position="87"/>
    </location>
</feature>
<dbReference type="SUPFAM" id="SSF46689">
    <property type="entry name" value="Homeodomain-like"/>
    <property type="match status" value="1"/>
</dbReference>
<comment type="caution">
    <text evidence="7">The sequence shown here is derived from an EMBL/GenBank/DDBJ whole genome shotgun (WGS) entry which is preliminary data.</text>
</comment>
<dbReference type="InterPro" id="IPR009057">
    <property type="entry name" value="Homeodomain-like_sf"/>
</dbReference>
<evidence type="ECO:0000256" key="1">
    <source>
        <dbReference type="ARBA" id="ARBA00023015"/>
    </source>
</evidence>
<dbReference type="Pfam" id="PF01380">
    <property type="entry name" value="SIS"/>
    <property type="match status" value="1"/>
</dbReference>
<dbReference type="InterPro" id="IPR001347">
    <property type="entry name" value="SIS_dom"/>
</dbReference>
<dbReference type="GO" id="GO:1901135">
    <property type="term" value="P:carbohydrate derivative metabolic process"/>
    <property type="evidence" value="ECO:0007669"/>
    <property type="project" value="InterPro"/>
</dbReference>
<evidence type="ECO:0000256" key="2">
    <source>
        <dbReference type="ARBA" id="ARBA00023125"/>
    </source>
</evidence>
<evidence type="ECO:0000259" key="5">
    <source>
        <dbReference type="PROSITE" id="PS51464"/>
    </source>
</evidence>
<dbReference type="RefSeq" id="WP_171672693.1">
    <property type="nucleotide sequence ID" value="NZ_BAAAGT010000002.1"/>
</dbReference>
<protein>
    <submittedName>
        <fullName evidence="6 7">MurR/RpiR family transcriptional regulator</fullName>
    </submittedName>
</protein>
<dbReference type="InterPro" id="IPR000281">
    <property type="entry name" value="HTH_RpiR"/>
</dbReference>
<accession>A0A7Y4KX51</accession>
<dbReference type="PROSITE" id="PS51071">
    <property type="entry name" value="HTH_RPIR"/>
    <property type="match status" value="1"/>
</dbReference>
<dbReference type="SUPFAM" id="SSF53697">
    <property type="entry name" value="SIS domain"/>
    <property type="match status" value="1"/>
</dbReference>
<dbReference type="EMBL" id="JACHKF010000001">
    <property type="protein sequence ID" value="MBB6569892.1"/>
    <property type="molecule type" value="Genomic_DNA"/>
</dbReference>
<dbReference type="GO" id="GO:0003700">
    <property type="term" value="F:DNA-binding transcription factor activity"/>
    <property type="evidence" value="ECO:0007669"/>
    <property type="project" value="InterPro"/>
</dbReference>
<evidence type="ECO:0000313" key="9">
    <source>
        <dbReference type="Proteomes" id="UP000553957"/>
    </source>
</evidence>